<evidence type="ECO:0000313" key="3">
    <source>
        <dbReference type="EMBL" id="GHO92565.1"/>
    </source>
</evidence>
<accession>A0A8J3IKR7</accession>
<dbReference type="InterPro" id="IPR011256">
    <property type="entry name" value="Reg_factor_effector_dom_sf"/>
</dbReference>
<evidence type="ECO:0000313" key="4">
    <source>
        <dbReference type="Proteomes" id="UP000597444"/>
    </source>
</evidence>
<dbReference type="SMART" id="SM00422">
    <property type="entry name" value="HTH_MERR"/>
    <property type="match status" value="1"/>
</dbReference>
<name>A0A8J3IKR7_9CHLR</name>
<dbReference type="PROSITE" id="PS50937">
    <property type="entry name" value="HTH_MERR_2"/>
    <property type="match status" value="1"/>
</dbReference>
<dbReference type="GO" id="GO:0003677">
    <property type="term" value="F:DNA binding"/>
    <property type="evidence" value="ECO:0007669"/>
    <property type="project" value="UniProtKB-KW"/>
</dbReference>
<dbReference type="EMBL" id="BNJK01000001">
    <property type="protein sequence ID" value="GHO92565.1"/>
    <property type="molecule type" value="Genomic_DNA"/>
</dbReference>
<evidence type="ECO:0000259" key="2">
    <source>
        <dbReference type="PROSITE" id="PS50937"/>
    </source>
</evidence>
<organism evidence="3 4">
    <name type="scientific">Reticulibacter mediterranei</name>
    <dbReference type="NCBI Taxonomy" id="2778369"/>
    <lineage>
        <taxon>Bacteria</taxon>
        <taxon>Bacillati</taxon>
        <taxon>Chloroflexota</taxon>
        <taxon>Ktedonobacteria</taxon>
        <taxon>Ktedonobacterales</taxon>
        <taxon>Reticulibacteraceae</taxon>
        <taxon>Reticulibacter</taxon>
    </lineage>
</organism>
<dbReference type="CDD" id="cd01107">
    <property type="entry name" value="HTH_BmrR"/>
    <property type="match status" value="1"/>
</dbReference>
<keyword evidence="1" id="KW-0238">DNA-binding</keyword>
<dbReference type="Proteomes" id="UP000597444">
    <property type="component" value="Unassembled WGS sequence"/>
</dbReference>
<dbReference type="InterPro" id="IPR047057">
    <property type="entry name" value="MerR_fam"/>
</dbReference>
<dbReference type="SUPFAM" id="SSF55136">
    <property type="entry name" value="Probable bacterial effector-binding domain"/>
    <property type="match status" value="1"/>
</dbReference>
<dbReference type="RefSeq" id="WP_220203389.1">
    <property type="nucleotide sequence ID" value="NZ_BNJK01000001.1"/>
</dbReference>
<evidence type="ECO:0000256" key="1">
    <source>
        <dbReference type="ARBA" id="ARBA00023125"/>
    </source>
</evidence>
<comment type="caution">
    <text evidence="3">The sequence shown here is derived from an EMBL/GenBank/DDBJ whole genome shotgun (WGS) entry which is preliminary data.</text>
</comment>
<reference evidence="3" key="1">
    <citation type="submission" date="2020-10" db="EMBL/GenBank/DDBJ databases">
        <title>Taxonomic study of unclassified bacteria belonging to the class Ktedonobacteria.</title>
        <authorList>
            <person name="Yabe S."/>
            <person name="Wang C.M."/>
            <person name="Zheng Y."/>
            <person name="Sakai Y."/>
            <person name="Cavaletti L."/>
            <person name="Monciardini P."/>
            <person name="Donadio S."/>
        </authorList>
    </citation>
    <scope>NUCLEOTIDE SEQUENCE</scope>
    <source>
        <strain evidence="3">ID150040</strain>
    </source>
</reference>
<dbReference type="PANTHER" id="PTHR30204">
    <property type="entry name" value="REDOX-CYCLING DRUG-SENSING TRANSCRIPTIONAL ACTIVATOR SOXR"/>
    <property type="match status" value="1"/>
</dbReference>
<dbReference type="PANTHER" id="PTHR30204:SF97">
    <property type="entry name" value="MERR FAMILY REGULATORY PROTEIN"/>
    <property type="match status" value="1"/>
</dbReference>
<feature type="domain" description="HTH merR-type" evidence="2">
    <location>
        <begin position="1"/>
        <end position="71"/>
    </location>
</feature>
<dbReference type="Gene3D" id="3.20.80.10">
    <property type="entry name" value="Regulatory factor, effector binding domain"/>
    <property type="match status" value="1"/>
</dbReference>
<dbReference type="InterPro" id="IPR000551">
    <property type="entry name" value="MerR-type_HTH_dom"/>
</dbReference>
<sequence>MFKIREFSQLSQVSIKTLRYYDQLGLLKPASIDPCTGYRYYTTTQLFRLNRIIAFKELGFTLEQIMHLLDEQISIEQIRGMFRLKQAEIQALIEDEQTRLTRLEGRLRRIECEQEALPQHEIVLKAIEPQQVVSIRDKIPPPTLPLMLAELDQYLKRYGVVPSEKQPYLVLWHGCEECDDATDLEVARPITQCIPENERFHVQTLRAYQTVASILHRCPVQSVCSASIDLADWIEAHHYQIVDNQPRREVHLTQEDGALSIAEVQLPVKRIS</sequence>
<dbReference type="AlphaFoldDB" id="A0A8J3IKR7"/>
<dbReference type="Pfam" id="PF13411">
    <property type="entry name" value="MerR_1"/>
    <property type="match status" value="1"/>
</dbReference>
<gene>
    <name evidence="3" type="ORF">KSF_026130</name>
</gene>
<dbReference type="InterPro" id="IPR009061">
    <property type="entry name" value="DNA-bd_dom_put_sf"/>
</dbReference>
<dbReference type="Gene3D" id="1.10.1660.10">
    <property type="match status" value="1"/>
</dbReference>
<protein>
    <submittedName>
        <fullName evidence="3">MerR family transcriptional regulator</fullName>
    </submittedName>
</protein>
<dbReference type="SUPFAM" id="SSF46955">
    <property type="entry name" value="Putative DNA-binding domain"/>
    <property type="match status" value="1"/>
</dbReference>
<proteinExistence type="predicted"/>
<dbReference type="GO" id="GO:0003700">
    <property type="term" value="F:DNA-binding transcription factor activity"/>
    <property type="evidence" value="ECO:0007669"/>
    <property type="project" value="InterPro"/>
</dbReference>
<keyword evidence="4" id="KW-1185">Reference proteome</keyword>